<protein>
    <recommendedName>
        <fullName evidence="5">Transmembrane protein</fullName>
    </recommendedName>
</protein>
<keyword evidence="2" id="KW-0472">Membrane</keyword>
<accession>I7M7A1</accession>
<dbReference type="EMBL" id="GG662793">
    <property type="protein sequence ID" value="EAR90840.2"/>
    <property type="molecule type" value="Genomic_DNA"/>
</dbReference>
<feature type="transmembrane region" description="Helical" evidence="2">
    <location>
        <begin position="764"/>
        <end position="784"/>
    </location>
</feature>
<dbReference type="Proteomes" id="UP000009168">
    <property type="component" value="Unassembled WGS sequence"/>
</dbReference>
<dbReference type="InParanoid" id="I7M7A1"/>
<sequence>MSFFEKQNMSQAQYFQELQQIILSVPQVSIKQYLEQKQMFGKDVSLFYDEIEYLKQAETSILQLKDIAVYLGNKVVEVRKQHYEEIEFLEAEIMQAKEEIQEQKQKLQEYYQIYQNMEEKNIQYQKQNFELEEQCDKHLQRLTTLYQTMEVLAEQQRMQNQNQTKKNAYVSMQQINDELVINNLNHSISLQTLGNIQQIDEQFNFNCNSCTEKQVMIESLQQEIDEISSEKKNLKEQVYTLKSQLEVLKKRNVDLEKQCDNVAVLEKYSSVQKQRLKIQQNKAQLQQQYLNSTDKGLSPSSASINTNILDDDHFLHTQNGNYQSLLEELNQIKLRSMNINMQTLTEFNNSIQQDMNSFSDFCSTNNEISKKILEADPVSSFNYEINQPNNSSQQNKIADQLNQQQNIKIITSSEKNSPHQSREPRLSLFKRNMINDDTNLQYSNKPATNSINVNARIRKSDSIYQYKSPDQKREFYGHLKHVKREYTNSQPNKMPSQNLINSIDEKNESISSNKTNKNQSEFSSFVNVNSFNERGINQLFSNGSSTHNNIIAQNQLEQQPSNNQILSICELKSNSKHNKKRSELKFQQPLFDDLKSLMSIQDQQSFASLNINSQKGTFNEFYHKEEIKNKHANQYGEEVEEEEEEKKDFLNSDQYMQSFEGSQELRSHSDFNSMDEMDQTKKSISQLNTEQIIQDTDQNSLKFIKNFEQITSGQNTQSISANNTNEQLEEKIQNNINSDSLLKLESTQTLKCIILPLPKKTRSLFFKIIQWLIFLFLIPISFIFEKPSFLKEMKQKQ</sequence>
<dbReference type="KEGG" id="tet:TTHERM_00142470"/>
<evidence type="ECO:0000256" key="2">
    <source>
        <dbReference type="SAM" id="Phobius"/>
    </source>
</evidence>
<evidence type="ECO:0000256" key="1">
    <source>
        <dbReference type="SAM" id="Coils"/>
    </source>
</evidence>
<keyword evidence="4" id="KW-1185">Reference proteome</keyword>
<gene>
    <name evidence="3" type="ORF">TTHERM_00142470</name>
</gene>
<proteinExistence type="predicted"/>
<evidence type="ECO:0000313" key="4">
    <source>
        <dbReference type="Proteomes" id="UP000009168"/>
    </source>
</evidence>
<reference evidence="4" key="1">
    <citation type="journal article" date="2006" name="PLoS Biol.">
        <title>Macronuclear genome sequence of the ciliate Tetrahymena thermophila, a model eukaryote.</title>
        <authorList>
            <person name="Eisen J.A."/>
            <person name="Coyne R.S."/>
            <person name="Wu M."/>
            <person name="Wu D."/>
            <person name="Thiagarajan M."/>
            <person name="Wortman J.R."/>
            <person name="Badger J.H."/>
            <person name="Ren Q."/>
            <person name="Amedeo P."/>
            <person name="Jones K.M."/>
            <person name="Tallon L.J."/>
            <person name="Delcher A.L."/>
            <person name="Salzberg S.L."/>
            <person name="Silva J.C."/>
            <person name="Haas B.J."/>
            <person name="Majoros W.H."/>
            <person name="Farzad M."/>
            <person name="Carlton J.M."/>
            <person name="Smith R.K. Jr."/>
            <person name="Garg J."/>
            <person name="Pearlman R.E."/>
            <person name="Karrer K.M."/>
            <person name="Sun L."/>
            <person name="Manning G."/>
            <person name="Elde N.C."/>
            <person name="Turkewitz A.P."/>
            <person name="Asai D.J."/>
            <person name="Wilkes D.E."/>
            <person name="Wang Y."/>
            <person name="Cai H."/>
            <person name="Collins K."/>
            <person name="Stewart B.A."/>
            <person name="Lee S.R."/>
            <person name="Wilamowska K."/>
            <person name="Weinberg Z."/>
            <person name="Ruzzo W.L."/>
            <person name="Wloga D."/>
            <person name="Gaertig J."/>
            <person name="Frankel J."/>
            <person name="Tsao C.-C."/>
            <person name="Gorovsky M.A."/>
            <person name="Keeling P.J."/>
            <person name="Waller R.F."/>
            <person name="Patron N.J."/>
            <person name="Cherry J.M."/>
            <person name="Stover N.A."/>
            <person name="Krieger C.J."/>
            <person name="del Toro C."/>
            <person name="Ryder H.F."/>
            <person name="Williamson S.C."/>
            <person name="Barbeau R.A."/>
            <person name="Hamilton E.P."/>
            <person name="Orias E."/>
        </authorList>
    </citation>
    <scope>NUCLEOTIDE SEQUENCE [LARGE SCALE GENOMIC DNA]</scope>
    <source>
        <strain evidence="4">SB210</strain>
    </source>
</reference>
<evidence type="ECO:0000313" key="3">
    <source>
        <dbReference type="EMBL" id="EAR90840.2"/>
    </source>
</evidence>
<feature type="coiled-coil region" evidence="1">
    <location>
        <begin position="79"/>
        <end position="141"/>
    </location>
</feature>
<feature type="coiled-coil region" evidence="1">
    <location>
        <begin position="210"/>
        <end position="288"/>
    </location>
</feature>
<dbReference type="AlphaFoldDB" id="I7M7A1"/>
<keyword evidence="1" id="KW-0175">Coiled coil</keyword>
<organism evidence="3 4">
    <name type="scientific">Tetrahymena thermophila (strain SB210)</name>
    <dbReference type="NCBI Taxonomy" id="312017"/>
    <lineage>
        <taxon>Eukaryota</taxon>
        <taxon>Sar</taxon>
        <taxon>Alveolata</taxon>
        <taxon>Ciliophora</taxon>
        <taxon>Intramacronucleata</taxon>
        <taxon>Oligohymenophorea</taxon>
        <taxon>Hymenostomatida</taxon>
        <taxon>Tetrahymenina</taxon>
        <taxon>Tetrahymenidae</taxon>
        <taxon>Tetrahymena</taxon>
    </lineage>
</organism>
<dbReference type="RefSeq" id="XP_001011085.2">
    <property type="nucleotide sequence ID" value="XM_001011085.2"/>
</dbReference>
<evidence type="ECO:0008006" key="5">
    <source>
        <dbReference type="Google" id="ProtNLM"/>
    </source>
</evidence>
<keyword evidence="2" id="KW-0812">Transmembrane</keyword>
<dbReference type="GeneID" id="7827512"/>
<name>I7M7A1_TETTS</name>
<keyword evidence="2" id="KW-1133">Transmembrane helix</keyword>